<reference evidence="4" key="1">
    <citation type="submission" date="2021-02" db="EMBL/GenBank/DDBJ databases">
        <authorList>
            <person name="Nowell W R."/>
        </authorList>
    </citation>
    <scope>NUCLEOTIDE SEQUENCE</scope>
</reference>
<dbReference type="Gene3D" id="3.40.50.980">
    <property type="match status" value="2"/>
</dbReference>
<keyword evidence="1" id="KW-0472">Membrane</keyword>
<dbReference type="Proteomes" id="UP000677228">
    <property type="component" value="Unassembled WGS sequence"/>
</dbReference>
<feature type="transmembrane region" description="Helical" evidence="1">
    <location>
        <begin position="1155"/>
        <end position="1173"/>
    </location>
</feature>
<feature type="domain" description="Carrier" evidence="2">
    <location>
        <begin position="507"/>
        <end position="581"/>
    </location>
</feature>
<dbReference type="PANTHER" id="PTHR45527:SF1">
    <property type="entry name" value="FATTY ACID SYNTHASE"/>
    <property type="match status" value="1"/>
</dbReference>
<dbReference type="PROSITE" id="PS50075">
    <property type="entry name" value="CARRIER"/>
    <property type="match status" value="1"/>
</dbReference>
<dbReference type="Pfam" id="PF00501">
    <property type="entry name" value="AMP-binding"/>
    <property type="match status" value="1"/>
</dbReference>
<feature type="transmembrane region" description="Helical" evidence="1">
    <location>
        <begin position="1075"/>
        <end position="1095"/>
    </location>
</feature>
<accession>A0A8S2I467</accession>
<evidence type="ECO:0000256" key="1">
    <source>
        <dbReference type="SAM" id="Phobius"/>
    </source>
</evidence>
<feature type="non-terminal residue" evidence="4">
    <location>
        <position position="1"/>
    </location>
</feature>
<dbReference type="InterPro" id="IPR036736">
    <property type="entry name" value="ACP-like_sf"/>
</dbReference>
<dbReference type="Gene3D" id="1.10.1200.10">
    <property type="entry name" value="ACP-like"/>
    <property type="match status" value="1"/>
</dbReference>
<dbReference type="Gene3D" id="3.30.300.30">
    <property type="match status" value="1"/>
</dbReference>
<protein>
    <recommendedName>
        <fullName evidence="2">Carrier domain-containing protein</fullName>
    </recommendedName>
</protein>
<dbReference type="GO" id="GO:0005737">
    <property type="term" value="C:cytoplasm"/>
    <property type="evidence" value="ECO:0007669"/>
    <property type="project" value="TreeGrafter"/>
</dbReference>
<dbReference type="EMBL" id="CAJNOK010004491">
    <property type="protein sequence ID" value="CAF0939394.1"/>
    <property type="molecule type" value="Genomic_DNA"/>
</dbReference>
<dbReference type="GO" id="GO:0043041">
    <property type="term" value="P:amino acid activation for nonribosomal peptide biosynthetic process"/>
    <property type="evidence" value="ECO:0007669"/>
    <property type="project" value="TreeGrafter"/>
</dbReference>
<feature type="transmembrane region" description="Helical" evidence="1">
    <location>
        <begin position="871"/>
        <end position="900"/>
    </location>
</feature>
<evidence type="ECO:0000313" key="4">
    <source>
        <dbReference type="EMBL" id="CAF3714726.1"/>
    </source>
</evidence>
<keyword evidence="1" id="KW-0812">Transmembrane</keyword>
<name>A0A8S2I467_9BILA</name>
<keyword evidence="1" id="KW-1133">Transmembrane helix</keyword>
<feature type="transmembrane region" description="Helical" evidence="1">
    <location>
        <begin position="608"/>
        <end position="630"/>
    </location>
</feature>
<comment type="caution">
    <text evidence="4">The sequence shown here is derived from an EMBL/GenBank/DDBJ whole genome shotgun (WGS) entry which is preliminary data.</text>
</comment>
<proteinExistence type="predicted"/>
<dbReference type="InterPro" id="IPR045851">
    <property type="entry name" value="AMP-bd_C_sf"/>
</dbReference>
<feature type="transmembrane region" description="Helical" evidence="1">
    <location>
        <begin position="1101"/>
        <end position="1121"/>
    </location>
</feature>
<dbReference type="GO" id="GO:0031177">
    <property type="term" value="F:phosphopantetheine binding"/>
    <property type="evidence" value="ECO:0007669"/>
    <property type="project" value="TreeGrafter"/>
</dbReference>
<dbReference type="Proteomes" id="UP000682733">
    <property type="component" value="Unassembled WGS sequence"/>
</dbReference>
<dbReference type="InterPro" id="IPR010071">
    <property type="entry name" value="AA_adenyl_dom"/>
</dbReference>
<dbReference type="InterPro" id="IPR000873">
    <property type="entry name" value="AMP-dep_synth/lig_dom"/>
</dbReference>
<feature type="transmembrane region" description="Helical" evidence="1">
    <location>
        <begin position="840"/>
        <end position="864"/>
    </location>
</feature>
<dbReference type="SUPFAM" id="SSF47336">
    <property type="entry name" value="ACP-like"/>
    <property type="match status" value="1"/>
</dbReference>
<organism evidence="4 5">
    <name type="scientific">Didymodactylos carnosus</name>
    <dbReference type="NCBI Taxonomy" id="1234261"/>
    <lineage>
        <taxon>Eukaryota</taxon>
        <taxon>Metazoa</taxon>
        <taxon>Spiralia</taxon>
        <taxon>Gnathifera</taxon>
        <taxon>Rotifera</taxon>
        <taxon>Eurotatoria</taxon>
        <taxon>Bdelloidea</taxon>
        <taxon>Philodinida</taxon>
        <taxon>Philodinidae</taxon>
        <taxon>Didymodactylos</taxon>
    </lineage>
</organism>
<gene>
    <name evidence="3" type="ORF">OVA965_LOCUS11557</name>
    <name evidence="4" type="ORF">TMI583_LOCUS11558</name>
</gene>
<evidence type="ECO:0000259" key="2">
    <source>
        <dbReference type="PROSITE" id="PS50075"/>
    </source>
</evidence>
<dbReference type="InterPro" id="IPR009081">
    <property type="entry name" value="PP-bd_ACP"/>
</dbReference>
<dbReference type="SUPFAM" id="SSF51161">
    <property type="entry name" value="Trimeric LpxA-like enzymes"/>
    <property type="match status" value="3"/>
</dbReference>
<dbReference type="Gene3D" id="2.30.38.10">
    <property type="entry name" value="Luciferase, Domain 3"/>
    <property type="match status" value="1"/>
</dbReference>
<evidence type="ECO:0000313" key="3">
    <source>
        <dbReference type="EMBL" id="CAF0939394.1"/>
    </source>
</evidence>
<evidence type="ECO:0000313" key="5">
    <source>
        <dbReference type="Proteomes" id="UP000682733"/>
    </source>
</evidence>
<sequence>TYGEVLHRVQYFASYLIRECNVQPGHIICQCVERSIEMVIGILAILSCGACYTPLSPNDPINRTLVLIKDLKSNIVLIHSLTQNKFIDKKNEDNIYFINIQQAICGCQIMCDEKDLNLLSNILVTVDNIAYCLFTSGSTGEPKAVQVCHRSFISGMETVLHLNIMTNIDLVLQLIACSFDVHLLELLGSMTAGATLVMLKREGNLDLNYLMSVIHKKQITFAIFIPTFMLIIEAFLKETEQINHMETLRTICCGGEVIQPKTTSKLVRRLSSNSRIVHFYGPAETTVATTYHFVTLEDLQKESIPIGHPLVGYQCYILDEYLQPVPPSATAELYVGGPGVFSGYFNRDDLTKQVLIDIPGVVDGKCYKTGDLVKLDSNGELYFVGRVDFQIKLRGQRIESGEIERIILQSSTHVSNCVVVKVRDEEINDEYLGAYVELGTGHLLEGVMDFKEYLRSYCHLHLPSYMVPLAWSIMGTFPLSQNGKVDRKSLVRIDRSFAAERSSRVATSLEEIVRQIFVEAFHLTSQNIDLNTPFGALGGTSLGAMRALTLIRQQLYEEMEIGLLFSNPSICQLAKVLEPLVEPDMFINNSNIREENEVEKCNGSKASLVIETVGVVLLIFHWLLPIWTATKLLDLKPPTCSSLFNVLINVILFTIWVPSIQLLNYVIWKHLLFPNGTKCGKNQLYSFKYYSFWFLNRLWIINSRQLDVILGTPMYNCYLRLCGAQIGKNVRIYTTLIDAPDLLNINDSTFISSDVVLNGLSYQDTTYELNSVHIGSNCSVGDCSVLYNGVSIQDNVYVKSMSSINGYIPSNTLSDGQQICLNEQLSSSVDQTNLMFQQQVYQFVCILLIVCLNSVSVIITYLIYCQFLCKIYVWISLPVCWMIWSFLCILFVLIVLKFVIGHVPPGSYPLNSWYYIHKIWFRRLIVSSFSYSFAILEGFHSFNCAILRWLGAKIEEGNNIMIGRFIYSLHCPSNLLTIKDGISAFDEVRFIASDILNGKCVVNRITINKDAQLGNYCLIHSGSNVPAHSVIATMTRFTSETVCKDGDILLGLPARVMPFVSPPVDQMKINVNGEIFTFFLTQLVAKFTFVLFGLFCMYFVSNIFILILLFIILYSILLCLCDRLCTAQMSKPGTYSFDNIVGWKRRIVVRMFRDYMVLIGQFIGGTQWLIYFFRALGSKIGHDVLISDIGNLADHRFITIDNHVRIKSPAFSIQCHTFEQRLWKLLPVVIGPYSILMPMAMVFPGCTLEGNNVIHPCTLIMKNDHLPINTQWHGCPATMTLHTAEER</sequence>
<dbReference type="Gene3D" id="2.160.10.10">
    <property type="entry name" value="Hexapeptide repeat proteins"/>
    <property type="match status" value="3"/>
</dbReference>
<dbReference type="SUPFAM" id="SSF56801">
    <property type="entry name" value="Acetyl-CoA synthetase-like"/>
    <property type="match status" value="1"/>
</dbReference>
<dbReference type="NCBIfam" id="TIGR01733">
    <property type="entry name" value="AA-adenyl-dom"/>
    <property type="match status" value="1"/>
</dbReference>
<dbReference type="CDD" id="cd05930">
    <property type="entry name" value="A_NRPS"/>
    <property type="match status" value="1"/>
</dbReference>
<dbReference type="Pfam" id="PF00550">
    <property type="entry name" value="PP-binding"/>
    <property type="match status" value="1"/>
</dbReference>
<dbReference type="PANTHER" id="PTHR45527">
    <property type="entry name" value="NONRIBOSOMAL PEPTIDE SYNTHETASE"/>
    <property type="match status" value="1"/>
</dbReference>
<dbReference type="GO" id="GO:0044550">
    <property type="term" value="P:secondary metabolite biosynthetic process"/>
    <property type="evidence" value="ECO:0007669"/>
    <property type="project" value="TreeGrafter"/>
</dbReference>
<feature type="transmembrane region" description="Helical" evidence="1">
    <location>
        <begin position="642"/>
        <end position="668"/>
    </location>
</feature>
<dbReference type="EMBL" id="CAJOBA010004496">
    <property type="protein sequence ID" value="CAF3714726.1"/>
    <property type="molecule type" value="Genomic_DNA"/>
</dbReference>
<dbReference type="InterPro" id="IPR011004">
    <property type="entry name" value="Trimer_LpxA-like_sf"/>
</dbReference>
<feature type="transmembrane region" description="Helical" evidence="1">
    <location>
        <begin position="219"/>
        <end position="236"/>
    </location>
</feature>